<gene>
    <name evidence="1" type="ORF">FW778_02685</name>
</gene>
<dbReference type="AlphaFoldDB" id="A0A5J5IKP8"/>
<comment type="caution">
    <text evidence="1">The sequence shown here is derived from an EMBL/GenBank/DDBJ whole genome shotgun (WGS) entry which is preliminary data.</text>
</comment>
<name>A0A5J5IKP8_9BACT</name>
<organism evidence="1 2">
    <name type="scientific">Ginsengibacter hankyongi</name>
    <dbReference type="NCBI Taxonomy" id="2607284"/>
    <lineage>
        <taxon>Bacteria</taxon>
        <taxon>Pseudomonadati</taxon>
        <taxon>Bacteroidota</taxon>
        <taxon>Chitinophagia</taxon>
        <taxon>Chitinophagales</taxon>
        <taxon>Chitinophagaceae</taxon>
        <taxon>Ginsengibacter</taxon>
    </lineage>
</organism>
<dbReference type="Proteomes" id="UP000326903">
    <property type="component" value="Unassembled WGS sequence"/>
</dbReference>
<evidence type="ECO:0000313" key="1">
    <source>
        <dbReference type="EMBL" id="KAA9040963.1"/>
    </source>
</evidence>
<evidence type="ECO:0000313" key="2">
    <source>
        <dbReference type="Proteomes" id="UP000326903"/>
    </source>
</evidence>
<protein>
    <submittedName>
        <fullName evidence="1">Uncharacterized protein</fullName>
    </submittedName>
</protein>
<accession>A0A5J5IKP8</accession>
<reference evidence="1 2" key="1">
    <citation type="submission" date="2019-09" db="EMBL/GenBank/DDBJ databases">
        <title>Draft genome sequence of Ginsengibacter sp. BR5-29.</title>
        <authorList>
            <person name="Im W.-T."/>
        </authorList>
    </citation>
    <scope>NUCLEOTIDE SEQUENCE [LARGE SCALE GENOMIC DNA]</scope>
    <source>
        <strain evidence="1 2">BR5-29</strain>
    </source>
</reference>
<dbReference type="EMBL" id="VYQF01000001">
    <property type="protein sequence ID" value="KAA9040963.1"/>
    <property type="molecule type" value="Genomic_DNA"/>
</dbReference>
<sequence>MKKIFLYRFIAIVGMCLPSLLIKSENVACKLSCTSFSTSKLQVEEVTSKTIIPIYNNAGFFIKI</sequence>
<proteinExistence type="predicted"/>
<keyword evidence="2" id="KW-1185">Reference proteome</keyword>
<dbReference type="RefSeq" id="WP_150413052.1">
    <property type="nucleotide sequence ID" value="NZ_VYQF01000001.1"/>
</dbReference>